<evidence type="ECO:0000313" key="1">
    <source>
        <dbReference type="EMBL" id="SFZ80509.1"/>
    </source>
</evidence>
<evidence type="ECO:0000313" key="2">
    <source>
        <dbReference type="Proteomes" id="UP000231564"/>
    </source>
</evidence>
<dbReference type="AlphaFoldDB" id="A0A2H1E774"/>
<dbReference type="RefSeq" id="WP_024741999.1">
    <property type="nucleotide sequence ID" value="NZ_BAUG01000042.1"/>
</dbReference>
<accession>A0A2H1E774</accession>
<dbReference type="OrthoDB" id="1093393at2"/>
<dbReference type="Proteomes" id="UP000231564">
    <property type="component" value="Chromosome MARIT"/>
</dbReference>
<reference evidence="1 2" key="1">
    <citation type="submission" date="2016-11" db="EMBL/GenBank/DDBJ databases">
        <authorList>
            <person name="Jaros S."/>
            <person name="Januszkiewicz K."/>
            <person name="Wedrychowicz H."/>
        </authorList>
    </citation>
    <scope>NUCLEOTIDE SEQUENCE [LARGE SCALE GENOMIC DNA]</scope>
    <source>
        <strain evidence="1">NCIMB 2154T</strain>
    </source>
</reference>
<organism evidence="1 2">
    <name type="scientific">Tenacibaculum maritimum NCIMB 2154</name>
    <dbReference type="NCBI Taxonomy" id="1349785"/>
    <lineage>
        <taxon>Bacteria</taxon>
        <taxon>Pseudomonadati</taxon>
        <taxon>Bacteroidota</taxon>
        <taxon>Flavobacteriia</taxon>
        <taxon>Flavobacteriales</taxon>
        <taxon>Flavobacteriaceae</taxon>
        <taxon>Tenacibaculum</taxon>
    </lineage>
</organism>
<dbReference type="GeneID" id="47722217"/>
<name>A0A2H1E774_9FLAO</name>
<gene>
    <name evidence="1" type="ORF">MARIT_0628</name>
</gene>
<dbReference type="STRING" id="1349785.GCA_000509405_00671"/>
<proteinExistence type="predicted"/>
<sequence length="190" mass="22124">MKDNMNAEFGQDKLRHVTTQKDKFYIVDYTERTNSAKSVEVLERLPPDIPPLKILNPTSLNISTTIFKPQCFMDGDRELKQCEGVMYLTSNTLESFIIFIEIKDCKPKNVSAYHKEMKEKFLVNIALFRNKGIIPKNKIVYAIASFPRKGKTNFHNHFIKATEWKQLREEHKLMIKGTNSITIKDKIKVI</sequence>
<keyword evidence="2" id="KW-1185">Reference proteome</keyword>
<protein>
    <submittedName>
        <fullName evidence="1">Uncharacterized protein</fullName>
    </submittedName>
</protein>
<dbReference type="EMBL" id="LT634361">
    <property type="protein sequence ID" value="SFZ80509.1"/>
    <property type="molecule type" value="Genomic_DNA"/>
</dbReference>
<dbReference type="KEGG" id="tmar:MARIT_0628"/>